<evidence type="ECO:0000256" key="4">
    <source>
        <dbReference type="ARBA" id="ARBA00023136"/>
    </source>
</evidence>
<feature type="domain" description="TM2" evidence="6">
    <location>
        <begin position="21"/>
        <end position="55"/>
    </location>
</feature>
<dbReference type="GO" id="GO:0016020">
    <property type="term" value="C:membrane"/>
    <property type="evidence" value="ECO:0007669"/>
    <property type="project" value="UniProtKB-SubCell"/>
</dbReference>
<proteinExistence type="predicted"/>
<evidence type="ECO:0000313" key="7">
    <source>
        <dbReference type="EMBL" id="TCU99081.1"/>
    </source>
</evidence>
<dbReference type="AlphaFoldDB" id="A0A4R3V684"/>
<comment type="caution">
    <text evidence="7">The sequence shown here is derived from an EMBL/GenBank/DDBJ whole genome shotgun (WGS) entry which is preliminary data.</text>
</comment>
<evidence type="ECO:0000256" key="1">
    <source>
        <dbReference type="ARBA" id="ARBA00004141"/>
    </source>
</evidence>
<evidence type="ECO:0000313" key="8">
    <source>
        <dbReference type="Proteomes" id="UP000294692"/>
    </source>
</evidence>
<organism evidence="7 8">
    <name type="scientific">Paracandidimonas soli</name>
    <dbReference type="NCBI Taxonomy" id="1917182"/>
    <lineage>
        <taxon>Bacteria</taxon>
        <taxon>Pseudomonadati</taxon>
        <taxon>Pseudomonadota</taxon>
        <taxon>Betaproteobacteria</taxon>
        <taxon>Burkholderiales</taxon>
        <taxon>Alcaligenaceae</taxon>
        <taxon>Paracandidimonas</taxon>
    </lineage>
</organism>
<name>A0A4R3V684_9BURK</name>
<dbReference type="Pfam" id="PF05154">
    <property type="entry name" value="TM2"/>
    <property type="match status" value="1"/>
</dbReference>
<reference evidence="7 8" key="1">
    <citation type="submission" date="2019-03" db="EMBL/GenBank/DDBJ databases">
        <title>Genomic Encyclopedia of Type Strains, Phase IV (KMG-IV): sequencing the most valuable type-strain genomes for metagenomic binning, comparative biology and taxonomic classification.</title>
        <authorList>
            <person name="Goeker M."/>
        </authorList>
    </citation>
    <scope>NUCLEOTIDE SEQUENCE [LARGE SCALE GENOMIC DNA]</scope>
    <source>
        <strain evidence="7 8">DSM 100048</strain>
    </source>
</reference>
<sequence>MRVMPENNLAQSRAGRRQPHRSKLLAALLASVLGVFGAHWWYLGRRHAWLPALFSICMLAWAQTFDSWWDNPAFLALIIPILDGFIEALVFALKPDEWFDGRYNPGSGRKNETGWGPVLVAILTTFLGGTVFVFWIAMIVVHVYTAMGWLDGLAI</sequence>
<keyword evidence="2 5" id="KW-0812">Transmembrane</keyword>
<protein>
    <submittedName>
        <fullName evidence="7">TM2 domain-containing protein</fullName>
    </submittedName>
</protein>
<accession>A0A4R3V684</accession>
<keyword evidence="8" id="KW-1185">Reference proteome</keyword>
<dbReference type="EMBL" id="SMBX01000004">
    <property type="protein sequence ID" value="TCU99081.1"/>
    <property type="molecule type" value="Genomic_DNA"/>
</dbReference>
<comment type="subcellular location">
    <subcellularLocation>
        <location evidence="1">Membrane</location>
        <topology evidence="1">Multi-pass membrane protein</topology>
    </subcellularLocation>
</comment>
<evidence type="ECO:0000256" key="3">
    <source>
        <dbReference type="ARBA" id="ARBA00022989"/>
    </source>
</evidence>
<gene>
    <name evidence="7" type="ORF">EV686_104180</name>
</gene>
<evidence type="ECO:0000256" key="5">
    <source>
        <dbReference type="SAM" id="Phobius"/>
    </source>
</evidence>
<evidence type="ECO:0000259" key="6">
    <source>
        <dbReference type="Pfam" id="PF05154"/>
    </source>
</evidence>
<dbReference type="Proteomes" id="UP000294692">
    <property type="component" value="Unassembled WGS sequence"/>
</dbReference>
<dbReference type="InterPro" id="IPR007829">
    <property type="entry name" value="TM2"/>
</dbReference>
<feature type="transmembrane region" description="Helical" evidence="5">
    <location>
        <begin position="113"/>
        <end position="141"/>
    </location>
</feature>
<keyword evidence="4 5" id="KW-0472">Membrane</keyword>
<keyword evidence="3 5" id="KW-1133">Transmembrane helix</keyword>
<feature type="transmembrane region" description="Helical" evidence="5">
    <location>
        <begin position="24"/>
        <end position="42"/>
    </location>
</feature>
<feature type="transmembrane region" description="Helical" evidence="5">
    <location>
        <begin position="72"/>
        <end position="93"/>
    </location>
</feature>
<evidence type="ECO:0000256" key="2">
    <source>
        <dbReference type="ARBA" id="ARBA00022692"/>
    </source>
</evidence>